<evidence type="ECO:0000313" key="1">
    <source>
        <dbReference type="EMBL" id="KAJ9112790.1"/>
    </source>
</evidence>
<name>A0ACC2WN88_9TREE</name>
<evidence type="ECO:0000313" key="2">
    <source>
        <dbReference type="Proteomes" id="UP001230649"/>
    </source>
</evidence>
<sequence>MAAIDGLIILDSTGRPIITSHFRAHPSNYPLVHIDAYNQALARRKPSYADTGVTASVATSCAQTVKDELEPVLWVTVPVGGSGRVKRQRGKQMGNTGYADDSESDADSESEDEEYEDQEQAATWQTVGLCHLEREGMRFLVPLSHEINPLFAFAFLETFIDVLSAYFGQVTESSIRDNFDIVYMLIEEMLDEGHPMTTEPNMLKDIVLPPTLVRKLLTAAGVSGALSQTTAPFVTPIPWRRPNVRYTNNGIYFDIEESMDAIVDRYKKWNKDHVLSFIPPDGHFDLLRYEAVLVNAKSATAAQSKTYPLPLVFKPELKLEESGGKSCWVSSKFSLSLTSRVTTRPIENIVISLYLGDNVHHVSATPSGDSRGVGNGNAGAVLGCVGGGTWEFDPNRKVLKWILSALTSMEKSPSLVGSFTTSDGAPAIPSPAFVVDFQIGQYSFSGVRVDQLKVQGDVANKPFKGIRTFTKSGRYEVRW</sequence>
<proteinExistence type="predicted"/>
<dbReference type="Proteomes" id="UP001230649">
    <property type="component" value="Unassembled WGS sequence"/>
</dbReference>
<organism evidence="1 2">
    <name type="scientific">Naganishia adeliensis</name>
    <dbReference type="NCBI Taxonomy" id="92952"/>
    <lineage>
        <taxon>Eukaryota</taxon>
        <taxon>Fungi</taxon>
        <taxon>Dikarya</taxon>
        <taxon>Basidiomycota</taxon>
        <taxon>Agaricomycotina</taxon>
        <taxon>Tremellomycetes</taxon>
        <taxon>Filobasidiales</taxon>
        <taxon>Filobasidiaceae</taxon>
        <taxon>Naganishia</taxon>
    </lineage>
</organism>
<comment type="caution">
    <text evidence="1">The sequence shown here is derived from an EMBL/GenBank/DDBJ whole genome shotgun (WGS) entry which is preliminary data.</text>
</comment>
<dbReference type="EMBL" id="JASBWS010000014">
    <property type="protein sequence ID" value="KAJ9112790.1"/>
    <property type="molecule type" value="Genomic_DNA"/>
</dbReference>
<reference evidence="1" key="1">
    <citation type="submission" date="2023-04" db="EMBL/GenBank/DDBJ databases">
        <title>Draft Genome sequencing of Naganishia species isolated from polar environments using Oxford Nanopore Technology.</title>
        <authorList>
            <person name="Leo P."/>
            <person name="Venkateswaran K."/>
        </authorList>
    </citation>
    <scope>NUCLEOTIDE SEQUENCE</scope>
    <source>
        <strain evidence="1">MNA-CCFEE 5262</strain>
    </source>
</reference>
<gene>
    <name evidence="1" type="ORF">QFC20_002117</name>
</gene>
<accession>A0ACC2WN88</accession>
<keyword evidence="2" id="KW-1185">Reference proteome</keyword>
<protein>
    <submittedName>
        <fullName evidence="1">Uncharacterized protein</fullName>
    </submittedName>
</protein>